<feature type="compositionally biased region" description="Low complexity" evidence="1">
    <location>
        <begin position="322"/>
        <end position="332"/>
    </location>
</feature>
<evidence type="ECO:0000313" key="2">
    <source>
        <dbReference type="EMBL" id="GAT46288.1"/>
    </source>
</evidence>
<protein>
    <submittedName>
        <fullName evidence="2">Uncharacterized protein</fullName>
    </submittedName>
</protein>
<gene>
    <name evidence="2" type="ORF">MCHLO_03824</name>
</gene>
<name>A0ABQ0L590_MYCCL</name>
<accession>A0ABQ0L590</accession>
<feature type="region of interest" description="Disordered" evidence="1">
    <location>
        <begin position="311"/>
        <end position="332"/>
    </location>
</feature>
<evidence type="ECO:0000256" key="1">
    <source>
        <dbReference type="SAM" id="MobiDB-lite"/>
    </source>
</evidence>
<sequence>MTAAGGASGHEQRPENPTQDCSCADCRRWRQRHQRYALYTVARMRFARVRGEAYELASCASRGFCFKQPSPARSTAAANRGHINVVFSHLRLPARLALEEGLFPMSSTTVVVDVPHPSYHVSTSPSPCPRAALSHRRPPYRMSIAGVYVPKPYHGPTAHPDWAAIARMADGGEACAMALGAWSHSTVSGGCSRLAAQGHRRHRAQSLANVSRAFAHSPSFAATRWRRRHADYCDDQQAVVRGSLGTRRTHAISYTICGRSRQTPEYTFLGVPCDQCGTTCVTRRESREIRHCVPLRRLPSNASGTTILHGAMSRDEAPSPRRPSCSAPVAPSRCTSSELASIAPVASPLSDYLYRIPVAFEGRVWVVA</sequence>
<evidence type="ECO:0000313" key="3">
    <source>
        <dbReference type="Proteomes" id="UP000815677"/>
    </source>
</evidence>
<dbReference type="Proteomes" id="UP000815677">
    <property type="component" value="Unassembled WGS sequence"/>
</dbReference>
<feature type="region of interest" description="Disordered" evidence="1">
    <location>
        <begin position="1"/>
        <end position="20"/>
    </location>
</feature>
<keyword evidence="3" id="KW-1185">Reference proteome</keyword>
<reference evidence="2" key="1">
    <citation type="submission" date="2014-09" db="EMBL/GenBank/DDBJ databases">
        <title>Genome sequence of the luminous mushroom Mycena chlorophos for searching fungal bioluminescence genes.</title>
        <authorList>
            <person name="Tanaka Y."/>
            <person name="Kasuga D."/>
            <person name="Oba Y."/>
            <person name="Hase S."/>
            <person name="Sato K."/>
            <person name="Oba Y."/>
            <person name="Sakakibara Y."/>
        </authorList>
    </citation>
    <scope>NUCLEOTIDE SEQUENCE</scope>
</reference>
<dbReference type="EMBL" id="DF842209">
    <property type="protein sequence ID" value="GAT46288.1"/>
    <property type="molecule type" value="Genomic_DNA"/>
</dbReference>
<proteinExistence type="predicted"/>
<organism evidence="2 3">
    <name type="scientific">Mycena chlorophos</name>
    <name type="common">Agaric fungus</name>
    <name type="synonym">Agaricus chlorophos</name>
    <dbReference type="NCBI Taxonomy" id="658473"/>
    <lineage>
        <taxon>Eukaryota</taxon>
        <taxon>Fungi</taxon>
        <taxon>Dikarya</taxon>
        <taxon>Basidiomycota</taxon>
        <taxon>Agaricomycotina</taxon>
        <taxon>Agaricomycetes</taxon>
        <taxon>Agaricomycetidae</taxon>
        <taxon>Agaricales</taxon>
        <taxon>Marasmiineae</taxon>
        <taxon>Mycenaceae</taxon>
        <taxon>Mycena</taxon>
    </lineage>
</organism>